<dbReference type="Proteomes" id="UP000434101">
    <property type="component" value="Unassembled WGS sequence"/>
</dbReference>
<comment type="caution">
    <text evidence="1">The sequence shown here is derived from an EMBL/GenBank/DDBJ whole genome shotgun (WGS) entry which is preliminary data.</text>
</comment>
<evidence type="ECO:0000313" key="2">
    <source>
        <dbReference type="Proteomes" id="UP000434101"/>
    </source>
</evidence>
<name>A0A6B0VJ82_9EURY</name>
<dbReference type="OrthoDB" id="191533at2157"/>
<dbReference type="EMBL" id="WUYX01000022">
    <property type="protein sequence ID" value="MXV61594.1"/>
    <property type="molecule type" value="Genomic_DNA"/>
</dbReference>
<organism evidence="1 2">
    <name type="scientific">Natronorubrum halalkaliphilum</name>
    <dbReference type="NCBI Taxonomy" id="2691917"/>
    <lineage>
        <taxon>Archaea</taxon>
        <taxon>Methanobacteriati</taxon>
        <taxon>Methanobacteriota</taxon>
        <taxon>Stenosarchaea group</taxon>
        <taxon>Halobacteria</taxon>
        <taxon>Halobacteriales</taxon>
        <taxon>Natrialbaceae</taxon>
        <taxon>Natronorubrum</taxon>
    </lineage>
</organism>
<evidence type="ECO:0000313" key="1">
    <source>
        <dbReference type="EMBL" id="MXV61594.1"/>
    </source>
</evidence>
<gene>
    <name evidence="1" type="ORF">GS429_05845</name>
</gene>
<protein>
    <submittedName>
        <fullName evidence="1">Uncharacterized protein</fullName>
    </submittedName>
</protein>
<sequence>MPNTALEANLRAVGDGARLEQLAVDLLGREGYDVDPTGVRGPDGGRDALLERLGKSGVLHCSVTSSNIEEKIRSDAESASDYPEEFDFFIFATTTEIAGVKRDRLENELADTYGWRVQIKDFARLRKDLMDVDNHDLVQEHLHVDPLNALDDPEQDIDELYEAQLDRLRDRQPRHGEIVDEEPIVAVHVIPVESVSDPPRMIATDLPDPPKFRSRSAGTEGFGDFVITAPYTELSEGGFSEYVCLDGNGWVEAVTTKLTMERKGRHGIAWFIDKEIVSLMDSLREMYQTAGIYPPLYVYITIIDAENYPIEKPQSVFGPDTTRPINENVFQLKRVKIEDLDSNIALALREPLYQLWNRIGWRNGSIHYSKNEDDSIEWDPYES</sequence>
<dbReference type="AlphaFoldDB" id="A0A6B0VJ82"/>
<keyword evidence="2" id="KW-1185">Reference proteome</keyword>
<accession>A0A6B0VJ82</accession>
<dbReference type="RefSeq" id="WP_160063626.1">
    <property type="nucleotide sequence ID" value="NZ_WUYX01000022.1"/>
</dbReference>
<reference evidence="1 2" key="1">
    <citation type="submission" date="2020-01" db="EMBL/GenBank/DDBJ databases">
        <title>Natronorubrum sp. JWXQ-INN 674 isolated from Inner Mongolia Autonomous Region of China.</title>
        <authorList>
            <person name="Xue Q."/>
        </authorList>
    </citation>
    <scope>NUCLEOTIDE SEQUENCE [LARGE SCALE GENOMIC DNA]</scope>
    <source>
        <strain evidence="1 2">JWXQ-INN-674</strain>
    </source>
</reference>
<proteinExistence type="predicted"/>